<dbReference type="SUPFAM" id="SSF56059">
    <property type="entry name" value="Glutathione synthetase ATP-binding domain-like"/>
    <property type="match status" value="1"/>
</dbReference>
<gene>
    <name evidence="1" type="ORF">BG844_07100</name>
</gene>
<evidence type="ECO:0000313" key="1">
    <source>
        <dbReference type="EMBL" id="OJF14955.1"/>
    </source>
</evidence>
<protein>
    <recommendedName>
        <fullName evidence="3">Circularly permuted ATP-grasp superfamily protein</fullName>
    </recommendedName>
</protein>
<keyword evidence="2" id="KW-1185">Reference proteome</keyword>
<dbReference type="RefSeq" id="WP_071803944.1">
    <property type="nucleotide sequence ID" value="NZ_MEIA01000076.1"/>
</dbReference>
<accession>A0A1K0GZV4</accession>
<organism evidence="1 2">
    <name type="scientific">Couchioplanes caeruleus subsp. caeruleus</name>
    <dbReference type="NCBI Taxonomy" id="56427"/>
    <lineage>
        <taxon>Bacteria</taxon>
        <taxon>Bacillati</taxon>
        <taxon>Actinomycetota</taxon>
        <taxon>Actinomycetes</taxon>
        <taxon>Micromonosporales</taxon>
        <taxon>Micromonosporaceae</taxon>
        <taxon>Couchioplanes</taxon>
    </lineage>
</organism>
<dbReference type="AlphaFoldDB" id="A0A1K0GZV4"/>
<reference evidence="1 2" key="1">
    <citation type="submission" date="2016-09" db="EMBL/GenBank/DDBJ databases">
        <title>Couchioplanes caeruleus draft genome sequence.</title>
        <authorList>
            <person name="Sheehan J."/>
            <person name="Caffrey P."/>
        </authorList>
    </citation>
    <scope>NUCLEOTIDE SEQUENCE [LARGE SCALE GENOMIC DNA]</scope>
    <source>
        <strain evidence="1 2">DSM 43634</strain>
    </source>
</reference>
<evidence type="ECO:0000313" key="2">
    <source>
        <dbReference type="Proteomes" id="UP000182486"/>
    </source>
</evidence>
<dbReference type="EMBL" id="MEIA01000076">
    <property type="protein sequence ID" value="OJF14955.1"/>
    <property type="molecule type" value="Genomic_DNA"/>
</dbReference>
<evidence type="ECO:0008006" key="3">
    <source>
        <dbReference type="Google" id="ProtNLM"/>
    </source>
</evidence>
<comment type="caution">
    <text evidence="1">The sequence shown here is derived from an EMBL/GenBank/DDBJ whole genome shotgun (WGS) entry which is preliminary data.</text>
</comment>
<proteinExistence type="predicted"/>
<sequence>MTTTSPSELHRSAMSGAYLDHLAGEAAAGLPTAAALESAQLGLTYRDRFLNGPAFLGETERRAVVQDLRALYGMLRSLPERVFGGSLTALAQAVGMDPRQTALITRSARSGVLRPLGRADLYHDGTAFKLLELNVTSALGGADNADINRAMLRYPPLDAFVRGHQLRYRDTLDCVVRTMYAECAAVIPADRPPVVAVVDTVENFAVVGPILRMLAGKLADYDVDGIACDLGQLTYPDGRPTVDGRAIDVVFRYFLVEDLSDAVAEAHLEPLLTAVEQNKVGLFSRLDAELYGNKGTLAVLSDDRHRDLFDAAELSCIDRLLPWTRYVRAHTTDLGGSRVDLLAYALAHQTELVLKPTLLHGGSGVVPGWTVNAAEWENRLISAMEGPFVVQHRVRPAADPFPDGAGGSRDLFLNWGIYLGDHDVIGDDGYAGGLVRGSADPAAGVVSLATGAEFGCVFHDGGPPPIPASWPPTPRL</sequence>
<dbReference type="Proteomes" id="UP000182486">
    <property type="component" value="Unassembled WGS sequence"/>
</dbReference>
<name>A0A1K0GZV4_9ACTN</name>